<proteinExistence type="predicted"/>
<keyword evidence="1" id="KW-1133">Transmembrane helix</keyword>
<evidence type="ECO:0000256" key="1">
    <source>
        <dbReference type="SAM" id="Phobius"/>
    </source>
</evidence>
<reference evidence="2 3" key="1">
    <citation type="submission" date="2015-10" db="EMBL/GenBank/DDBJ databases">
        <title>Transcriptomic analysis of a linuron degrading triple-species bacterial consortium.</title>
        <authorList>
            <person name="Albers P."/>
        </authorList>
    </citation>
    <scope>NUCLEOTIDE SEQUENCE [LARGE SCALE GENOMIC DNA]</scope>
    <source>
        <strain evidence="2 3">WDL6</strain>
    </source>
</reference>
<dbReference type="Proteomes" id="UP000059074">
    <property type="component" value="Unassembled WGS sequence"/>
</dbReference>
<comment type="caution">
    <text evidence="2">The sequence shown here is derived from an EMBL/GenBank/DDBJ whole genome shotgun (WGS) entry which is preliminary data.</text>
</comment>
<gene>
    <name evidence="2" type="ORF">APY04_0413</name>
</gene>
<keyword evidence="1" id="KW-0812">Transmembrane</keyword>
<dbReference type="RefSeq" id="WP_157066553.1">
    <property type="nucleotide sequence ID" value="NZ_LMTR01000020.1"/>
</dbReference>
<dbReference type="EMBL" id="LMTR01000020">
    <property type="protein sequence ID" value="KWT71560.1"/>
    <property type="molecule type" value="Genomic_DNA"/>
</dbReference>
<keyword evidence="3" id="KW-1185">Reference proteome</keyword>
<protein>
    <submittedName>
        <fullName evidence="2">Uncharacterized protein</fullName>
    </submittedName>
</protein>
<accession>A0A125NW21</accession>
<dbReference type="OrthoDB" id="5948392at2"/>
<keyword evidence="1" id="KW-0472">Membrane</keyword>
<sequence length="99" mass="10982">MRIFRWIMMIIVAICVLPFICTLLADMIVAMAGCDFNLGASQTCAIGGLDIGPALYFLAMQGYALFFTVPVLILTLPLWAIVEIVHWLRARHAARLNAE</sequence>
<evidence type="ECO:0000313" key="3">
    <source>
        <dbReference type="Proteomes" id="UP000059074"/>
    </source>
</evidence>
<organism evidence="2 3">
    <name type="scientific">Hyphomicrobium sulfonivorans</name>
    <dbReference type="NCBI Taxonomy" id="121290"/>
    <lineage>
        <taxon>Bacteria</taxon>
        <taxon>Pseudomonadati</taxon>
        <taxon>Pseudomonadota</taxon>
        <taxon>Alphaproteobacteria</taxon>
        <taxon>Hyphomicrobiales</taxon>
        <taxon>Hyphomicrobiaceae</taxon>
        <taxon>Hyphomicrobium</taxon>
    </lineage>
</organism>
<dbReference type="AlphaFoldDB" id="A0A125NW21"/>
<evidence type="ECO:0000313" key="2">
    <source>
        <dbReference type="EMBL" id="KWT71560.1"/>
    </source>
</evidence>
<name>A0A125NW21_HYPSL</name>
<feature type="transmembrane region" description="Helical" evidence="1">
    <location>
        <begin position="54"/>
        <end position="82"/>
    </location>
</feature>
<dbReference type="PATRIC" id="fig|121290.4.peg.2307"/>